<dbReference type="SUPFAM" id="SSF51735">
    <property type="entry name" value="NAD(P)-binding Rossmann-fold domains"/>
    <property type="match status" value="1"/>
</dbReference>
<keyword evidence="3" id="KW-1185">Reference proteome</keyword>
<dbReference type="Pfam" id="PF00106">
    <property type="entry name" value="adh_short"/>
    <property type="match status" value="1"/>
</dbReference>
<dbReference type="OMA" id="NIYLVCA"/>
<dbReference type="Gene3D" id="3.40.50.720">
    <property type="entry name" value="NAD(P)-binding Rossmann-like Domain"/>
    <property type="match status" value="1"/>
</dbReference>
<evidence type="ECO:0000313" key="2">
    <source>
        <dbReference type="EMBL" id="EEU38088.1"/>
    </source>
</evidence>
<organism evidence="2 3">
    <name type="scientific">Fusarium vanettenii (strain ATCC MYA-4622 / CBS 123669 / FGSC 9596 / NRRL 45880 / 77-13-4)</name>
    <name type="common">Fusarium solani subsp. pisi</name>
    <dbReference type="NCBI Taxonomy" id="660122"/>
    <lineage>
        <taxon>Eukaryota</taxon>
        <taxon>Fungi</taxon>
        <taxon>Dikarya</taxon>
        <taxon>Ascomycota</taxon>
        <taxon>Pezizomycotina</taxon>
        <taxon>Sordariomycetes</taxon>
        <taxon>Hypocreomycetidae</taxon>
        <taxon>Hypocreales</taxon>
        <taxon>Nectriaceae</taxon>
        <taxon>Fusarium</taxon>
        <taxon>Fusarium solani species complex</taxon>
        <taxon>Fusarium vanettenii</taxon>
    </lineage>
</organism>
<evidence type="ECO:0000313" key="3">
    <source>
        <dbReference type="Proteomes" id="UP000005206"/>
    </source>
</evidence>
<keyword evidence="1" id="KW-0521">NADP</keyword>
<dbReference type="VEuPathDB" id="FungiDB:NECHADRAFT_48385"/>
<evidence type="ECO:0008006" key="4">
    <source>
        <dbReference type="Google" id="ProtNLM"/>
    </source>
</evidence>
<dbReference type="RefSeq" id="XP_003043801.1">
    <property type="nucleotide sequence ID" value="XM_003043755.1"/>
</dbReference>
<dbReference type="KEGG" id="nhe:NECHADRAFT_48385"/>
<dbReference type="PROSITE" id="PS00061">
    <property type="entry name" value="ADH_SHORT"/>
    <property type="match status" value="1"/>
</dbReference>
<name>C7ZCR5_FUSV7</name>
<dbReference type="InterPro" id="IPR002347">
    <property type="entry name" value="SDR_fam"/>
</dbReference>
<dbReference type="EMBL" id="GG698919">
    <property type="protein sequence ID" value="EEU38088.1"/>
    <property type="molecule type" value="Genomic_DNA"/>
</dbReference>
<gene>
    <name evidence="2" type="ORF">NECHADRAFT_48385</name>
</gene>
<dbReference type="OrthoDB" id="7289984at2759"/>
<evidence type="ECO:0000256" key="1">
    <source>
        <dbReference type="ARBA" id="ARBA00022857"/>
    </source>
</evidence>
<dbReference type="PRINTS" id="PR00081">
    <property type="entry name" value="GDHRDH"/>
</dbReference>
<dbReference type="InParanoid" id="C7ZCR5"/>
<dbReference type="PANTHER" id="PTHR45458">
    <property type="entry name" value="SHORT-CHAIN DEHYDROGENASE/REDUCTASE SDR"/>
    <property type="match status" value="1"/>
</dbReference>
<accession>C7ZCR5</accession>
<dbReference type="eggNOG" id="KOG1611">
    <property type="taxonomic scope" value="Eukaryota"/>
</dbReference>
<dbReference type="InterPro" id="IPR036291">
    <property type="entry name" value="NAD(P)-bd_dom_sf"/>
</dbReference>
<dbReference type="GO" id="GO:0016616">
    <property type="term" value="F:oxidoreductase activity, acting on the CH-OH group of donors, NAD or NADP as acceptor"/>
    <property type="evidence" value="ECO:0007669"/>
    <property type="project" value="TreeGrafter"/>
</dbReference>
<dbReference type="PANTHER" id="PTHR45458:SF3">
    <property type="entry name" value="CHAIN DEHYDROGENASE (ATSC), PUTATIVE-RELATED"/>
    <property type="match status" value="1"/>
</dbReference>
<dbReference type="InterPro" id="IPR052184">
    <property type="entry name" value="SDR_enzymes"/>
</dbReference>
<dbReference type="Proteomes" id="UP000005206">
    <property type="component" value="Chromosome 9"/>
</dbReference>
<sequence>MPSYLITGVSRGLGFGFLKVLSADKNNTIIGLVRDKKSTDAKVKEQLGDLDNVTILQADMLDYAALKAAVPVVEKITGGKLDYIIANAAWASPWSAFRSIDSLAKEPEKLEEDYVYSFRVNVVGNVHLLNLFIPLVLKGDVKKVIHIASGQSSVDMIAKHDISIMTPYAASKSAMNIVTSKFSGFYREQGVLFLSVAPGSKTSTDQYPVTDEIKANMASTGDKFKRYAPHFERDFTPEESVKEVLSVVERSSIGRGDAGQFVSQFGNQQWL</sequence>
<reference evidence="2 3" key="1">
    <citation type="journal article" date="2009" name="PLoS Genet.">
        <title>The genome of Nectria haematococca: contribution of supernumerary chromosomes to gene expansion.</title>
        <authorList>
            <person name="Coleman J.J."/>
            <person name="Rounsley S.D."/>
            <person name="Rodriguez-Carres M."/>
            <person name="Kuo A."/>
            <person name="Wasmann C.C."/>
            <person name="Grimwood J."/>
            <person name="Schmutz J."/>
            <person name="Taga M."/>
            <person name="White G.J."/>
            <person name="Zhou S."/>
            <person name="Schwartz D.C."/>
            <person name="Freitag M."/>
            <person name="Ma L.J."/>
            <person name="Danchin E.G."/>
            <person name="Henrissat B."/>
            <person name="Coutinho P.M."/>
            <person name="Nelson D.R."/>
            <person name="Straney D."/>
            <person name="Napoli C.A."/>
            <person name="Barker B.M."/>
            <person name="Gribskov M."/>
            <person name="Rep M."/>
            <person name="Kroken S."/>
            <person name="Molnar I."/>
            <person name="Rensing C."/>
            <person name="Kennell J.C."/>
            <person name="Zamora J."/>
            <person name="Farman M.L."/>
            <person name="Selker E.U."/>
            <person name="Salamov A."/>
            <person name="Shapiro H."/>
            <person name="Pangilinan J."/>
            <person name="Lindquist E."/>
            <person name="Lamers C."/>
            <person name="Grigoriev I.V."/>
            <person name="Geiser D.M."/>
            <person name="Covert S.F."/>
            <person name="Temporini E."/>
            <person name="Vanetten H.D."/>
        </authorList>
    </citation>
    <scope>NUCLEOTIDE SEQUENCE [LARGE SCALE GENOMIC DNA]</scope>
    <source>
        <strain evidence="3">ATCC MYA-4622 / CBS 123669 / FGSC 9596 / NRRL 45880 / 77-13-4</strain>
    </source>
</reference>
<proteinExistence type="predicted"/>
<dbReference type="GeneID" id="9670262"/>
<protein>
    <recommendedName>
        <fullName evidence="4">NAD(P)-binding protein</fullName>
    </recommendedName>
</protein>
<dbReference type="HOGENOM" id="CLU_010194_9_2_1"/>
<dbReference type="AlphaFoldDB" id="C7ZCR5"/>
<dbReference type="InterPro" id="IPR020904">
    <property type="entry name" value="Sc_DH/Rdtase_CS"/>
</dbReference>